<dbReference type="Proteomes" id="UP001157961">
    <property type="component" value="Unassembled WGS sequence"/>
</dbReference>
<accession>A0ABY1NBT8</accession>
<dbReference type="EMBL" id="FXTY01000001">
    <property type="protein sequence ID" value="SMP05519.1"/>
    <property type="molecule type" value="Genomic_DNA"/>
</dbReference>
<evidence type="ECO:0000313" key="2">
    <source>
        <dbReference type="Proteomes" id="UP001157961"/>
    </source>
</evidence>
<protein>
    <submittedName>
        <fullName evidence="1">Uncharacterized protein</fullName>
    </submittedName>
</protein>
<keyword evidence="2" id="KW-1185">Reference proteome</keyword>
<sequence length="267" mass="30772">MASAASIAQNTGRELAVIWRQDEHCQCRLRDLIDYDGVLIEDDNADLMRRYAAVEYNYMEVEPNSCFAAPILEDAERYEGQDIYVRSAYSLQGPHVDFNDEQSFLRQLEVASPVQDLIAQVRHPNQLAAHIRAMSAVDFEHLPYEAAANWPTERHTELMEWRRKSQPARFMDRIDQIFEQGDAQTFFVAADHPDTYASLHTRYGDRMVCLKRDLFDRSPRQLQYALADLILLTAADRFLASTYSSFSDIAQRLAPWGRPIEKSGIDF</sequence>
<dbReference type="Gene3D" id="3.40.50.11350">
    <property type="match status" value="1"/>
</dbReference>
<gene>
    <name evidence="1" type="ORF">SAMN06265373_101573</name>
</gene>
<evidence type="ECO:0000313" key="1">
    <source>
        <dbReference type="EMBL" id="SMP05519.1"/>
    </source>
</evidence>
<dbReference type="PANTHER" id="PTHR40743:SF1">
    <property type="entry name" value="POSSIBLE GLYCOSYLTRANSFERASE"/>
    <property type="match status" value="1"/>
</dbReference>
<dbReference type="RefSeq" id="WP_283424422.1">
    <property type="nucleotide sequence ID" value="NZ_FXTY01000001.1"/>
</dbReference>
<reference evidence="1 2" key="1">
    <citation type="submission" date="2017-05" db="EMBL/GenBank/DDBJ databases">
        <authorList>
            <person name="Varghese N."/>
            <person name="Submissions S."/>
        </authorList>
    </citation>
    <scope>NUCLEOTIDE SEQUENCE [LARGE SCALE GENOMIC DNA]</scope>
    <source>
        <strain evidence="1 2">DSM 29734</strain>
    </source>
</reference>
<name>A0ABY1NBT8_9RHOB</name>
<organism evidence="1 2">
    <name type="scientific">Shimia sagamensis</name>
    <dbReference type="NCBI Taxonomy" id="1566352"/>
    <lineage>
        <taxon>Bacteria</taxon>
        <taxon>Pseudomonadati</taxon>
        <taxon>Pseudomonadota</taxon>
        <taxon>Alphaproteobacteria</taxon>
        <taxon>Rhodobacterales</taxon>
        <taxon>Roseobacteraceae</taxon>
    </lineage>
</organism>
<proteinExistence type="predicted"/>
<comment type="caution">
    <text evidence="1">The sequence shown here is derived from an EMBL/GenBank/DDBJ whole genome shotgun (WGS) entry which is preliminary data.</text>
</comment>
<dbReference type="PANTHER" id="PTHR40743">
    <property type="entry name" value="NUCLEOTIDE-DIPHOSPHO-SUGAR TRANSFERASE CONTAINING PROTEIN"/>
    <property type="match status" value="1"/>
</dbReference>